<keyword evidence="6" id="KW-0029">Amino-acid transport</keyword>
<accession>A0A1I3Z3H7</accession>
<evidence type="ECO:0000256" key="9">
    <source>
        <dbReference type="RuleBase" id="RU363032"/>
    </source>
</evidence>
<dbReference type="AlphaFoldDB" id="A0A1I3Z3H7"/>
<keyword evidence="5 9" id="KW-0812">Transmembrane</keyword>
<feature type="transmembrane region" description="Helical" evidence="9">
    <location>
        <begin position="99"/>
        <end position="123"/>
    </location>
</feature>
<reference evidence="11 12" key="1">
    <citation type="submission" date="2016-10" db="EMBL/GenBank/DDBJ databases">
        <authorList>
            <person name="de Groot N.N."/>
        </authorList>
    </citation>
    <scope>NUCLEOTIDE SEQUENCE [LARGE SCALE GENOMIC DNA]</scope>
    <source>
        <strain evidence="11 12">DSM 19981</strain>
    </source>
</reference>
<dbReference type="Proteomes" id="UP000199473">
    <property type="component" value="Unassembled WGS sequence"/>
</dbReference>
<evidence type="ECO:0000256" key="2">
    <source>
        <dbReference type="ARBA" id="ARBA00010072"/>
    </source>
</evidence>
<evidence type="ECO:0000256" key="4">
    <source>
        <dbReference type="ARBA" id="ARBA00022475"/>
    </source>
</evidence>
<dbReference type="GO" id="GO:0006865">
    <property type="term" value="P:amino acid transport"/>
    <property type="evidence" value="ECO:0007669"/>
    <property type="project" value="UniProtKB-KW"/>
</dbReference>
<evidence type="ECO:0000256" key="8">
    <source>
        <dbReference type="ARBA" id="ARBA00023136"/>
    </source>
</evidence>
<keyword evidence="8 9" id="KW-0472">Membrane</keyword>
<evidence type="ECO:0000256" key="1">
    <source>
        <dbReference type="ARBA" id="ARBA00004429"/>
    </source>
</evidence>
<dbReference type="GO" id="GO:0043190">
    <property type="term" value="C:ATP-binding cassette (ABC) transporter complex"/>
    <property type="evidence" value="ECO:0007669"/>
    <property type="project" value="InterPro"/>
</dbReference>
<dbReference type="Gene3D" id="1.10.3720.10">
    <property type="entry name" value="MetI-like"/>
    <property type="match status" value="1"/>
</dbReference>
<dbReference type="CDD" id="cd06261">
    <property type="entry name" value="TM_PBP2"/>
    <property type="match status" value="1"/>
</dbReference>
<evidence type="ECO:0000313" key="11">
    <source>
        <dbReference type="EMBL" id="SFK38683.1"/>
    </source>
</evidence>
<dbReference type="GO" id="GO:0022857">
    <property type="term" value="F:transmembrane transporter activity"/>
    <property type="evidence" value="ECO:0007669"/>
    <property type="project" value="InterPro"/>
</dbReference>
<dbReference type="EMBL" id="FOSQ01000002">
    <property type="protein sequence ID" value="SFK38683.1"/>
    <property type="molecule type" value="Genomic_DNA"/>
</dbReference>
<dbReference type="InterPro" id="IPR000515">
    <property type="entry name" value="MetI-like"/>
</dbReference>
<dbReference type="PANTHER" id="PTHR30614:SF0">
    <property type="entry name" value="L-CYSTINE TRANSPORT SYSTEM PERMEASE PROTEIN TCYL"/>
    <property type="match status" value="1"/>
</dbReference>
<evidence type="ECO:0000313" key="12">
    <source>
        <dbReference type="Proteomes" id="UP000199473"/>
    </source>
</evidence>
<keyword evidence="3 9" id="KW-0813">Transport</keyword>
<evidence type="ECO:0000256" key="6">
    <source>
        <dbReference type="ARBA" id="ARBA00022970"/>
    </source>
</evidence>
<dbReference type="OrthoDB" id="9809799at2"/>
<name>A0A1I3Z3H7_9PROT</name>
<evidence type="ECO:0000256" key="3">
    <source>
        <dbReference type="ARBA" id="ARBA00022448"/>
    </source>
</evidence>
<comment type="similarity">
    <text evidence="2">Belongs to the binding-protein-dependent transport system permease family. HisMQ subfamily.</text>
</comment>
<dbReference type="PANTHER" id="PTHR30614">
    <property type="entry name" value="MEMBRANE COMPONENT OF AMINO ACID ABC TRANSPORTER"/>
    <property type="match status" value="1"/>
</dbReference>
<dbReference type="NCBIfam" id="TIGR01726">
    <property type="entry name" value="HEQRo_perm_3TM"/>
    <property type="match status" value="1"/>
</dbReference>
<feature type="domain" description="ABC transmembrane type-1" evidence="10">
    <location>
        <begin position="28"/>
        <end position="215"/>
    </location>
</feature>
<dbReference type="Pfam" id="PF00528">
    <property type="entry name" value="BPD_transp_1"/>
    <property type="match status" value="1"/>
</dbReference>
<feature type="transmembrane region" description="Helical" evidence="9">
    <location>
        <begin position="197"/>
        <end position="218"/>
    </location>
</feature>
<dbReference type="InterPro" id="IPR043429">
    <property type="entry name" value="ArtM/GltK/GlnP/TcyL/YhdX-like"/>
</dbReference>
<organism evidence="11 12">
    <name type="scientific">Falsiroseomonas stagni DSM 19981</name>
    <dbReference type="NCBI Taxonomy" id="1123062"/>
    <lineage>
        <taxon>Bacteria</taxon>
        <taxon>Pseudomonadati</taxon>
        <taxon>Pseudomonadota</taxon>
        <taxon>Alphaproteobacteria</taxon>
        <taxon>Acetobacterales</taxon>
        <taxon>Roseomonadaceae</taxon>
        <taxon>Falsiroseomonas</taxon>
    </lineage>
</organism>
<keyword evidence="7 9" id="KW-1133">Transmembrane helix</keyword>
<evidence type="ECO:0000256" key="7">
    <source>
        <dbReference type="ARBA" id="ARBA00022989"/>
    </source>
</evidence>
<proteinExistence type="inferred from homology"/>
<dbReference type="InterPro" id="IPR035906">
    <property type="entry name" value="MetI-like_sf"/>
</dbReference>
<feature type="transmembrane region" description="Helical" evidence="9">
    <location>
        <begin position="62"/>
        <end position="87"/>
    </location>
</feature>
<sequence length="226" mass="24250">MTGWEKFAFSFLNPRVAAEYAPKIIEGLGLTILLAACIIATGLVAGLVLATIRALGIRPLNWLIIFTVDVFRALPPLVIIVLIYFGLPNAGIDFSGFGATWLALSLVLMAFAEEIYWAGICAVPAGQWEASRALGLRFLPTLFRIVLPQAIRIAIPPLVNRTIAITKGTALGSVVAVAEILGAAQSAMAFSGNPTPLTLGAIAYIILFLPVVFAGRWIETKFAWKR</sequence>
<dbReference type="SUPFAM" id="SSF161098">
    <property type="entry name" value="MetI-like"/>
    <property type="match status" value="1"/>
</dbReference>
<protein>
    <submittedName>
        <fullName evidence="11">Polar amino acid transport system permease protein</fullName>
    </submittedName>
</protein>
<keyword evidence="4" id="KW-1003">Cell membrane</keyword>
<dbReference type="PROSITE" id="PS50928">
    <property type="entry name" value="ABC_TM1"/>
    <property type="match status" value="1"/>
</dbReference>
<feature type="transmembrane region" description="Helical" evidence="9">
    <location>
        <begin position="170"/>
        <end position="191"/>
    </location>
</feature>
<keyword evidence="12" id="KW-1185">Reference proteome</keyword>
<gene>
    <name evidence="11" type="ORF">SAMN02745775_102121</name>
</gene>
<evidence type="ECO:0000256" key="5">
    <source>
        <dbReference type="ARBA" id="ARBA00022692"/>
    </source>
</evidence>
<dbReference type="RefSeq" id="WP_092957949.1">
    <property type="nucleotide sequence ID" value="NZ_FOSQ01000002.1"/>
</dbReference>
<dbReference type="InterPro" id="IPR010065">
    <property type="entry name" value="AA_ABC_transptr_permease_3TM"/>
</dbReference>
<evidence type="ECO:0000259" key="10">
    <source>
        <dbReference type="PROSITE" id="PS50928"/>
    </source>
</evidence>
<comment type="subcellular location">
    <subcellularLocation>
        <location evidence="1">Cell inner membrane</location>
        <topology evidence="1">Multi-pass membrane protein</topology>
    </subcellularLocation>
    <subcellularLocation>
        <location evidence="9">Cell membrane</location>
        <topology evidence="9">Multi-pass membrane protein</topology>
    </subcellularLocation>
</comment>
<dbReference type="STRING" id="1123062.SAMN02745775_102121"/>
<feature type="transmembrane region" description="Helical" evidence="9">
    <location>
        <begin position="27"/>
        <end position="50"/>
    </location>
</feature>